<keyword evidence="1" id="KW-0732">Signal</keyword>
<feature type="chain" id="PRO_5020368586" description="Multiple stress resistance protein BhsA" evidence="1">
    <location>
        <begin position="23"/>
        <end position="83"/>
    </location>
</feature>
<dbReference type="AlphaFoldDB" id="A0A4R1NJK7"/>
<organism evidence="2 3">
    <name type="scientific">Sodalis ligni</name>
    <dbReference type="NCBI Taxonomy" id="2697027"/>
    <lineage>
        <taxon>Bacteria</taxon>
        <taxon>Pseudomonadati</taxon>
        <taxon>Pseudomonadota</taxon>
        <taxon>Gammaproteobacteria</taxon>
        <taxon>Enterobacterales</taxon>
        <taxon>Bruguierivoracaceae</taxon>
        <taxon>Sodalis</taxon>
    </lineage>
</organism>
<dbReference type="SUPFAM" id="SSF159871">
    <property type="entry name" value="YdgH-like"/>
    <property type="match status" value="1"/>
</dbReference>
<evidence type="ECO:0000313" key="2">
    <source>
        <dbReference type="EMBL" id="TCL06121.1"/>
    </source>
</evidence>
<dbReference type="InterPro" id="IPR036275">
    <property type="entry name" value="YdgH-like_sf"/>
</dbReference>
<dbReference type="RefSeq" id="WP_132925274.1">
    <property type="nucleotide sequence ID" value="NZ_SJOI01000001.1"/>
</dbReference>
<keyword evidence="3" id="KW-1185">Reference proteome</keyword>
<protein>
    <recommendedName>
        <fullName evidence="4">Multiple stress resistance protein BhsA</fullName>
    </recommendedName>
</protein>
<reference evidence="2 3" key="1">
    <citation type="submission" date="2019-02" db="EMBL/GenBank/DDBJ databases">
        <title>Investigation of anaerobic lignin degradation for improved lignocellulosic biofuels.</title>
        <authorList>
            <person name="Deangelis K."/>
        </authorList>
    </citation>
    <scope>NUCLEOTIDE SEQUENCE [LARGE SCALE GENOMIC DNA]</scope>
    <source>
        <strain evidence="2 3">159R</strain>
    </source>
</reference>
<accession>A0A4R1NJK7</accession>
<dbReference type="Proteomes" id="UP000294555">
    <property type="component" value="Unassembled WGS sequence"/>
</dbReference>
<evidence type="ECO:0000256" key="1">
    <source>
        <dbReference type="SAM" id="SignalP"/>
    </source>
</evidence>
<evidence type="ECO:0008006" key="4">
    <source>
        <dbReference type="Google" id="ProtNLM"/>
    </source>
</evidence>
<evidence type="ECO:0000313" key="3">
    <source>
        <dbReference type="Proteomes" id="UP000294555"/>
    </source>
</evidence>
<name>A0A4R1NJK7_9GAMM</name>
<gene>
    <name evidence="2" type="ORF">EZJ58_4353</name>
</gene>
<comment type="caution">
    <text evidence="2">The sequence shown here is derived from an EMBL/GenBank/DDBJ whole genome shotgun (WGS) entry which is preliminary data.</text>
</comment>
<sequence length="83" mass="8402">MRKVKAVSLAIVLGALSFGSSAMQITTQGTGPAQDTAVSASAVLASSANGALNEKAVPDGTRSYPMTSVAGQRNMHSTSVVYE</sequence>
<proteinExistence type="predicted"/>
<dbReference type="EMBL" id="SJOI01000001">
    <property type="protein sequence ID" value="TCL06121.1"/>
    <property type="molecule type" value="Genomic_DNA"/>
</dbReference>
<feature type="signal peptide" evidence="1">
    <location>
        <begin position="1"/>
        <end position="22"/>
    </location>
</feature>